<dbReference type="Gene3D" id="3.10.50.40">
    <property type="match status" value="1"/>
</dbReference>
<dbReference type="InterPro" id="IPR046357">
    <property type="entry name" value="PPIase_dom_sf"/>
</dbReference>
<dbReference type="Pfam" id="PF01346">
    <property type="entry name" value="FKBP_N"/>
    <property type="match status" value="1"/>
</dbReference>
<dbReference type="InterPro" id="IPR036944">
    <property type="entry name" value="PPIase_FKBP_N_sf"/>
</dbReference>
<feature type="domain" description="PPIase FKBP-type" evidence="9">
    <location>
        <begin position="145"/>
        <end position="231"/>
    </location>
</feature>
<dbReference type="FunFam" id="3.10.50.40:FF:000045">
    <property type="entry name" value="Peptidyl-prolyl cis-trans isomerase"/>
    <property type="match status" value="1"/>
</dbReference>
<keyword evidence="5 6" id="KW-0413">Isomerase</keyword>
<proteinExistence type="inferred from homology"/>
<dbReference type="PANTHER" id="PTHR43811:SF19">
    <property type="entry name" value="39 KDA FK506-BINDING NUCLEAR PROTEIN"/>
    <property type="match status" value="1"/>
</dbReference>
<dbReference type="SUPFAM" id="SSF54534">
    <property type="entry name" value="FKBP-like"/>
    <property type="match status" value="1"/>
</dbReference>
<feature type="chain" id="PRO_5022950442" description="Peptidyl-prolyl cis-trans isomerase" evidence="8">
    <location>
        <begin position="21"/>
        <end position="232"/>
    </location>
</feature>
<comment type="similarity">
    <text evidence="2 7">Belongs to the FKBP-type PPIase family.</text>
</comment>
<dbReference type="NCBIfam" id="NF008602">
    <property type="entry name" value="PRK11570.1"/>
    <property type="match status" value="1"/>
</dbReference>
<evidence type="ECO:0000256" key="8">
    <source>
        <dbReference type="SAM" id="SignalP"/>
    </source>
</evidence>
<dbReference type="Proteomes" id="UP000324611">
    <property type="component" value="Unassembled WGS sequence"/>
</dbReference>
<organism evidence="10 11">
    <name type="scientific">Chitinophaga agrisoli</name>
    <dbReference type="NCBI Taxonomy" id="2607653"/>
    <lineage>
        <taxon>Bacteria</taxon>
        <taxon>Pseudomonadati</taxon>
        <taxon>Bacteroidota</taxon>
        <taxon>Chitinophagia</taxon>
        <taxon>Chitinophagales</taxon>
        <taxon>Chitinophagaceae</taxon>
        <taxon>Chitinophaga</taxon>
    </lineage>
</organism>
<protein>
    <recommendedName>
        <fullName evidence="7">Peptidyl-prolyl cis-trans isomerase</fullName>
        <ecNumber evidence="7">5.2.1.8</ecNumber>
    </recommendedName>
</protein>
<accession>A0A5B2VUL7</accession>
<name>A0A5B2VUL7_9BACT</name>
<dbReference type="GO" id="GO:0006457">
    <property type="term" value="P:protein folding"/>
    <property type="evidence" value="ECO:0007669"/>
    <property type="project" value="InterPro"/>
</dbReference>
<dbReference type="PROSITE" id="PS50059">
    <property type="entry name" value="FKBP_PPIASE"/>
    <property type="match status" value="1"/>
</dbReference>
<comment type="caution">
    <text evidence="10">The sequence shown here is derived from an EMBL/GenBank/DDBJ whole genome shotgun (WGS) entry which is preliminary data.</text>
</comment>
<evidence type="ECO:0000256" key="5">
    <source>
        <dbReference type="ARBA" id="ARBA00023235"/>
    </source>
</evidence>
<comment type="catalytic activity">
    <reaction evidence="1 6 7">
        <text>[protein]-peptidylproline (omega=180) = [protein]-peptidylproline (omega=0)</text>
        <dbReference type="Rhea" id="RHEA:16237"/>
        <dbReference type="Rhea" id="RHEA-COMP:10747"/>
        <dbReference type="Rhea" id="RHEA-COMP:10748"/>
        <dbReference type="ChEBI" id="CHEBI:83833"/>
        <dbReference type="ChEBI" id="CHEBI:83834"/>
        <dbReference type="EC" id="5.2.1.8"/>
    </reaction>
</comment>
<dbReference type="RefSeq" id="WP_149839392.1">
    <property type="nucleotide sequence ID" value="NZ_VUOC01000003.1"/>
</dbReference>
<keyword evidence="3 8" id="KW-0732">Signal</keyword>
<keyword evidence="4 6" id="KW-0697">Rotamase</keyword>
<reference evidence="10 11" key="1">
    <citation type="submission" date="2019-09" db="EMBL/GenBank/DDBJ databases">
        <title>Chitinophaga ginsengihumi sp. nov., isolated from soil of ginseng rhizosphere.</title>
        <authorList>
            <person name="Lee J."/>
        </authorList>
    </citation>
    <scope>NUCLEOTIDE SEQUENCE [LARGE SCALE GENOMIC DNA]</scope>
    <source>
        <strain evidence="10 11">BN140078</strain>
    </source>
</reference>
<evidence type="ECO:0000259" key="9">
    <source>
        <dbReference type="PROSITE" id="PS50059"/>
    </source>
</evidence>
<evidence type="ECO:0000313" key="10">
    <source>
        <dbReference type="EMBL" id="KAA2241886.1"/>
    </source>
</evidence>
<reference evidence="10 11" key="2">
    <citation type="submission" date="2019-09" db="EMBL/GenBank/DDBJ databases">
        <authorList>
            <person name="Jin C."/>
        </authorList>
    </citation>
    <scope>NUCLEOTIDE SEQUENCE [LARGE SCALE GENOMIC DNA]</scope>
    <source>
        <strain evidence="10 11">BN140078</strain>
    </source>
</reference>
<dbReference type="Pfam" id="PF00254">
    <property type="entry name" value="FKBP_C"/>
    <property type="match status" value="1"/>
</dbReference>
<evidence type="ECO:0000256" key="1">
    <source>
        <dbReference type="ARBA" id="ARBA00000971"/>
    </source>
</evidence>
<evidence type="ECO:0000313" key="11">
    <source>
        <dbReference type="Proteomes" id="UP000324611"/>
    </source>
</evidence>
<evidence type="ECO:0000256" key="2">
    <source>
        <dbReference type="ARBA" id="ARBA00006577"/>
    </source>
</evidence>
<dbReference type="EC" id="5.2.1.8" evidence="7"/>
<dbReference type="GO" id="GO:0003755">
    <property type="term" value="F:peptidyl-prolyl cis-trans isomerase activity"/>
    <property type="evidence" value="ECO:0007669"/>
    <property type="project" value="UniProtKB-UniRule"/>
</dbReference>
<dbReference type="EMBL" id="VUOC01000003">
    <property type="protein sequence ID" value="KAA2241886.1"/>
    <property type="molecule type" value="Genomic_DNA"/>
</dbReference>
<evidence type="ECO:0000256" key="3">
    <source>
        <dbReference type="ARBA" id="ARBA00022729"/>
    </source>
</evidence>
<keyword evidence="11" id="KW-1185">Reference proteome</keyword>
<evidence type="ECO:0000256" key="4">
    <source>
        <dbReference type="ARBA" id="ARBA00023110"/>
    </source>
</evidence>
<gene>
    <name evidence="10" type="ORF">F0L74_18675</name>
</gene>
<evidence type="ECO:0000256" key="7">
    <source>
        <dbReference type="RuleBase" id="RU003915"/>
    </source>
</evidence>
<dbReference type="Gene3D" id="1.10.287.460">
    <property type="entry name" value="Peptidyl-prolyl cis-trans isomerase, FKBP-type, N-terminal domain"/>
    <property type="match status" value="1"/>
</dbReference>
<dbReference type="InterPro" id="IPR000774">
    <property type="entry name" value="PPIase_FKBP_N"/>
</dbReference>
<feature type="signal peptide" evidence="8">
    <location>
        <begin position="1"/>
        <end position="20"/>
    </location>
</feature>
<sequence length="232" mass="24851">MIKKFLFLGALGLTGFCSFAQTKAKPKPVAGAPLKSLADSASYAIGQDIGNTLKSQGLDHLNTALLIKAIQDATKDQKPLLTQEQSQMSIREYLQKIAAEKSSKNKAAGDAFLAANKAKPGVTTLPDGLQYLVLKEGTGPKPTANDRVKTHYHGTLIDGTVFDSSVDRGQPITFAVGGVIKGWTEALQLMPVGSKWRLFIPADLAYGDRQQGPKIGPNSTLVFDVELLEIVQ</sequence>
<evidence type="ECO:0000256" key="6">
    <source>
        <dbReference type="PROSITE-ProRule" id="PRU00277"/>
    </source>
</evidence>
<dbReference type="PANTHER" id="PTHR43811">
    <property type="entry name" value="FKBP-TYPE PEPTIDYL-PROLYL CIS-TRANS ISOMERASE FKPA"/>
    <property type="match status" value="1"/>
</dbReference>
<dbReference type="AlphaFoldDB" id="A0A5B2VUL7"/>
<dbReference type="InterPro" id="IPR001179">
    <property type="entry name" value="PPIase_FKBP_dom"/>
</dbReference>